<organism evidence="1">
    <name type="scientific">Tanacetum cinerariifolium</name>
    <name type="common">Dalmatian daisy</name>
    <name type="synonym">Chrysanthemum cinerariifolium</name>
    <dbReference type="NCBI Taxonomy" id="118510"/>
    <lineage>
        <taxon>Eukaryota</taxon>
        <taxon>Viridiplantae</taxon>
        <taxon>Streptophyta</taxon>
        <taxon>Embryophyta</taxon>
        <taxon>Tracheophyta</taxon>
        <taxon>Spermatophyta</taxon>
        <taxon>Magnoliopsida</taxon>
        <taxon>eudicotyledons</taxon>
        <taxon>Gunneridae</taxon>
        <taxon>Pentapetalae</taxon>
        <taxon>asterids</taxon>
        <taxon>campanulids</taxon>
        <taxon>Asterales</taxon>
        <taxon>Asteraceae</taxon>
        <taxon>Asteroideae</taxon>
        <taxon>Anthemideae</taxon>
        <taxon>Anthemidinae</taxon>
        <taxon>Tanacetum</taxon>
    </lineage>
</organism>
<feature type="non-terminal residue" evidence="1">
    <location>
        <position position="1"/>
    </location>
</feature>
<sequence>GISDCSDTWCCTSSTSILPIGSIRNERIVRPTLGAFRKKIRKAKFVNLVSSGLVYQEEGWIILNVHLALRTEQANGEESLSTPKDRRFI</sequence>
<protein>
    <submittedName>
        <fullName evidence="1">Uncharacterized protein</fullName>
    </submittedName>
</protein>
<accession>A0A699RD52</accession>
<proteinExistence type="predicted"/>
<comment type="caution">
    <text evidence="1">The sequence shown here is derived from an EMBL/GenBank/DDBJ whole genome shotgun (WGS) entry which is preliminary data.</text>
</comment>
<reference evidence="1" key="1">
    <citation type="journal article" date="2019" name="Sci. Rep.">
        <title>Draft genome of Tanacetum cinerariifolium, the natural source of mosquito coil.</title>
        <authorList>
            <person name="Yamashiro T."/>
            <person name="Shiraishi A."/>
            <person name="Satake H."/>
            <person name="Nakayama K."/>
        </authorList>
    </citation>
    <scope>NUCLEOTIDE SEQUENCE</scope>
</reference>
<dbReference type="AlphaFoldDB" id="A0A699RD52"/>
<gene>
    <name evidence="1" type="ORF">Tci_852854</name>
</gene>
<evidence type="ECO:0000313" key="1">
    <source>
        <dbReference type="EMBL" id="GFC80884.1"/>
    </source>
</evidence>
<name>A0A699RD52_TANCI</name>
<dbReference type="EMBL" id="BKCJ011077171">
    <property type="protein sequence ID" value="GFC80884.1"/>
    <property type="molecule type" value="Genomic_DNA"/>
</dbReference>